<feature type="signal peptide" evidence="2">
    <location>
        <begin position="1"/>
        <end position="26"/>
    </location>
</feature>
<gene>
    <name evidence="4" type="primary">CSON009025</name>
</gene>
<organism evidence="4">
    <name type="scientific">Culicoides sonorensis</name>
    <name type="common">Biting midge</name>
    <dbReference type="NCBI Taxonomy" id="179676"/>
    <lineage>
        <taxon>Eukaryota</taxon>
        <taxon>Metazoa</taxon>
        <taxon>Ecdysozoa</taxon>
        <taxon>Arthropoda</taxon>
        <taxon>Hexapoda</taxon>
        <taxon>Insecta</taxon>
        <taxon>Pterygota</taxon>
        <taxon>Neoptera</taxon>
        <taxon>Endopterygota</taxon>
        <taxon>Diptera</taxon>
        <taxon>Nematocera</taxon>
        <taxon>Chironomoidea</taxon>
        <taxon>Ceratopogonidae</taxon>
        <taxon>Ceratopogoninae</taxon>
        <taxon>Culicoides</taxon>
        <taxon>Monoculicoides</taxon>
    </lineage>
</organism>
<dbReference type="GO" id="GO:0006508">
    <property type="term" value="P:proteolysis"/>
    <property type="evidence" value="ECO:0007669"/>
    <property type="project" value="InterPro"/>
</dbReference>
<dbReference type="Gene3D" id="2.40.10.10">
    <property type="entry name" value="Trypsin-like serine proteases"/>
    <property type="match status" value="1"/>
</dbReference>
<evidence type="ECO:0000256" key="2">
    <source>
        <dbReference type="SAM" id="SignalP"/>
    </source>
</evidence>
<evidence type="ECO:0000256" key="1">
    <source>
        <dbReference type="ARBA" id="ARBA00024195"/>
    </source>
</evidence>
<proteinExistence type="inferred from homology"/>
<dbReference type="PANTHER" id="PTHR24260:SF136">
    <property type="entry name" value="GH08193P-RELATED"/>
    <property type="match status" value="1"/>
</dbReference>
<feature type="chain" id="PRO_5016264340" evidence="2">
    <location>
        <begin position="27"/>
        <end position="292"/>
    </location>
</feature>
<dbReference type="InterPro" id="IPR043504">
    <property type="entry name" value="Peptidase_S1_PA_chymotrypsin"/>
</dbReference>
<sequence length="292" mass="32829">MLKFSVLKLLLALLTFHLIFFTCCEAASPCNLEFKAIDGELNAFIFIKIPKNRIKTKNVIKMYLDFVKTIKNDFKLPEIMLDNPTSVKQKIESNKPVKFYFTLNSFDNIPSVRKIVVNKLIICKRINVISYKLHEDFDDYTEYDIAIIDTEEITDHNFVPICLTTDTDISLLGQTGQVASYASNAKDSDETEEVNFVLKGAKFKVISNSECNDDENVPDHSLCVGSGDGGAYFCRGDSGAGFMVQNDQRYFLMGVVSSVQTVDEGECEEESNVVFTDVGKFLAFITKRSKIG</sequence>
<dbReference type="PANTHER" id="PTHR24260">
    <property type="match status" value="1"/>
</dbReference>
<name>A0A336LKS5_CULSO</name>
<dbReference type="PROSITE" id="PS50240">
    <property type="entry name" value="TRYPSIN_DOM"/>
    <property type="match status" value="1"/>
</dbReference>
<reference evidence="4" key="1">
    <citation type="submission" date="2018-07" db="EMBL/GenBank/DDBJ databases">
        <authorList>
            <person name="Quirk P.G."/>
            <person name="Krulwich T.A."/>
        </authorList>
    </citation>
    <scope>NUCLEOTIDE SEQUENCE</scope>
</reference>
<dbReference type="VEuPathDB" id="VectorBase:CSON009025"/>
<evidence type="ECO:0000259" key="3">
    <source>
        <dbReference type="PROSITE" id="PS50240"/>
    </source>
</evidence>
<dbReference type="SMART" id="SM00020">
    <property type="entry name" value="Tryp_SPc"/>
    <property type="match status" value="1"/>
</dbReference>
<evidence type="ECO:0000313" key="4">
    <source>
        <dbReference type="EMBL" id="SSX18305.1"/>
    </source>
</evidence>
<feature type="domain" description="Peptidase S1" evidence="3">
    <location>
        <begin position="133"/>
        <end position="290"/>
    </location>
</feature>
<dbReference type="InterPro" id="IPR001254">
    <property type="entry name" value="Trypsin_dom"/>
</dbReference>
<comment type="similarity">
    <text evidence="1">Belongs to the peptidase S1 family. CLIP subfamily.</text>
</comment>
<dbReference type="InterPro" id="IPR009003">
    <property type="entry name" value="Peptidase_S1_PA"/>
</dbReference>
<accession>A0A336LKS5</accession>
<dbReference type="SUPFAM" id="SSF50494">
    <property type="entry name" value="Trypsin-like serine proteases"/>
    <property type="match status" value="1"/>
</dbReference>
<protein>
    <submittedName>
        <fullName evidence="4">CSON009025 protein</fullName>
    </submittedName>
</protein>
<dbReference type="AlphaFoldDB" id="A0A336LKS5"/>
<dbReference type="EMBL" id="UFQT01000034">
    <property type="protein sequence ID" value="SSX18305.1"/>
    <property type="molecule type" value="Genomic_DNA"/>
</dbReference>
<dbReference type="GO" id="GO:0004252">
    <property type="term" value="F:serine-type endopeptidase activity"/>
    <property type="evidence" value="ECO:0007669"/>
    <property type="project" value="InterPro"/>
</dbReference>
<keyword evidence="2" id="KW-0732">Signal</keyword>
<dbReference type="InterPro" id="IPR051333">
    <property type="entry name" value="CLIP_Serine_Protease"/>
</dbReference>
<dbReference type="Pfam" id="PF00089">
    <property type="entry name" value="Trypsin"/>
    <property type="match status" value="1"/>
</dbReference>